<sequence>MKKLLGLIAISFFGLTVYGQDNMLCVGSYWSEDEANIVMKKFASEWNDLESWEQRALRIKKGITDGMQLDKMPKITGNFNPIIRNTRIMDGYIVENIAIESFPGFFVTGNLYRPAEEKGKYAAILSPHGHMKDKRYTDYIQWRCAALARMGAVVFAYDMVGYAESTQVNHKMPIALLLQTWNSKRVLEYLLSRPDVDSERVGMTGASGGGTQTFVLTAIDDRIKVAAPVVQVSAHFFGGCVCESGMPIHKSADHQTNNVEIAALCAPRPLLLVSDGSDWTRNTPRIEYPYIQKVYALYDAEHKVENVHLPAERHDYGYNKRTALYNFFDHHLDLNAGKIPYAEGYKEDFVSILPPEDLMVFGKDSPRPKNALEGDEAVMAYLKIKGIQPQGKP</sequence>
<dbReference type="Pfam" id="PF02129">
    <property type="entry name" value="Peptidase_S15"/>
    <property type="match status" value="1"/>
</dbReference>
<dbReference type="GO" id="GO:0016787">
    <property type="term" value="F:hydrolase activity"/>
    <property type="evidence" value="ECO:0007669"/>
    <property type="project" value="InterPro"/>
</dbReference>
<dbReference type="PANTHER" id="PTHR22946">
    <property type="entry name" value="DIENELACTONE HYDROLASE DOMAIN-CONTAINING PROTEIN-RELATED"/>
    <property type="match status" value="1"/>
</dbReference>
<reference evidence="2 3" key="1">
    <citation type="submission" date="2017-07" db="EMBL/GenBank/DDBJ databases">
        <title>Genome Sequence of Arenibacter algicola Strain SMS7 Isolated from a culture of the Diatom Skeletonema marinoi.</title>
        <authorList>
            <person name="Topel M."/>
            <person name="Pinder M.I.M."/>
            <person name="Johansson O.N."/>
            <person name="Kourtchenko O."/>
            <person name="Godhe A."/>
            <person name="Clarke A.K."/>
        </authorList>
    </citation>
    <scope>NUCLEOTIDE SEQUENCE [LARGE SCALE GENOMIC DNA]</scope>
    <source>
        <strain evidence="2 3">SMS7</strain>
    </source>
</reference>
<protein>
    <submittedName>
        <fullName evidence="2">Acetyl xylan esterase (AXE1)</fullName>
    </submittedName>
</protein>
<dbReference type="STRING" id="616991.GCA_000733925_00785"/>
<dbReference type="InterPro" id="IPR000383">
    <property type="entry name" value="Xaa-Pro-like_dom"/>
</dbReference>
<evidence type="ECO:0000313" key="2">
    <source>
        <dbReference type="EMBL" id="ASO05908.1"/>
    </source>
</evidence>
<dbReference type="EMBL" id="CP022515">
    <property type="protein sequence ID" value="ASO05908.1"/>
    <property type="molecule type" value="Genomic_DNA"/>
</dbReference>
<gene>
    <name evidence="2" type="ORF">AREALGSMS7_02464</name>
</gene>
<organism evidence="2 3">
    <name type="scientific">Arenibacter algicola</name>
    <dbReference type="NCBI Taxonomy" id="616991"/>
    <lineage>
        <taxon>Bacteria</taxon>
        <taxon>Pseudomonadati</taxon>
        <taxon>Bacteroidota</taxon>
        <taxon>Flavobacteriia</taxon>
        <taxon>Flavobacteriales</taxon>
        <taxon>Flavobacteriaceae</taxon>
        <taxon>Arenibacter</taxon>
    </lineage>
</organism>
<evidence type="ECO:0000313" key="3">
    <source>
        <dbReference type="Proteomes" id="UP000204551"/>
    </source>
</evidence>
<evidence type="ECO:0000259" key="1">
    <source>
        <dbReference type="Pfam" id="PF02129"/>
    </source>
</evidence>
<dbReference type="Gene3D" id="3.40.50.1820">
    <property type="entry name" value="alpha/beta hydrolase"/>
    <property type="match status" value="1"/>
</dbReference>
<dbReference type="RefSeq" id="WP_093978533.1">
    <property type="nucleotide sequence ID" value="NZ_CP022515.1"/>
</dbReference>
<dbReference type="Proteomes" id="UP000204551">
    <property type="component" value="Chromosome"/>
</dbReference>
<dbReference type="KEGG" id="aalg:AREALGSMS7_02464"/>
<dbReference type="PANTHER" id="PTHR22946:SF8">
    <property type="entry name" value="ACETYL XYLAN ESTERASE DOMAIN-CONTAINING PROTEIN"/>
    <property type="match status" value="1"/>
</dbReference>
<dbReference type="InterPro" id="IPR050261">
    <property type="entry name" value="FrsA_esterase"/>
</dbReference>
<feature type="domain" description="Xaa-Pro dipeptidyl-peptidase-like" evidence="1">
    <location>
        <begin position="110"/>
        <end position="255"/>
    </location>
</feature>
<name>A0A221UXK8_9FLAO</name>
<accession>A0A221UXK8</accession>
<dbReference type="eggNOG" id="COG1073">
    <property type="taxonomic scope" value="Bacteria"/>
</dbReference>
<dbReference type="InterPro" id="IPR029058">
    <property type="entry name" value="AB_hydrolase_fold"/>
</dbReference>
<dbReference type="SUPFAM" id="SSF53474">
    <property type="entry name" value="alpha/beta-Hydrolases"/>
    <property type="match status" value="1"/>
</dbReference>
<proteinExistence type="predicted"/>
<dbReference type="AlphaFoldDB" id="A0A221UXK8"/>